<dbReference type="Proteomes" id="UP000233399">
    <property type="component" value="Unassembled WGS sequence"/>
</dbReference>
<dbReference type="RefSeq" id="WP_101196660.1">
    <property type="nucleotide sequence ID" value="NZ_PJCG01000061.1"/>
</dbReference>
<feature type="transmembrane region" description="Helical" evidence="1">
    <location>
        <begin position="89"/>
        <end position="111"/>
    </location>
</feature>
<feature type="transmembrane region" description="Helical" evidence="1">
    <location>
        <begin position="15"/>
        <end position="34"/>
    </location>
</feature>
<keyword evidence="1" id="KW-0472">Membrane</keyword>
<keyword evidence="1" id="KW-0812">Transmembrane</keyword>
<feature type="transmembrane region" description="Helical" evidence="1">
    <location>
        <begin position="118"/>
        <end position="138"/>
    </location>
</feature>
<gene>
    <name evidence="2" type="ORF">CXB65_23105</name>
</gene>
<dbReference type="AlphaFoldDB" id="A0A2N1IMA0"/>
<comment type="caution">
    <text evidence="2">The sequence shown here is derived from an EMBL/GenBank/DDBJ whole genome shotgun (WGS) entry which is preliminary data.</text>
</comment>
<reference evidence="2 3" key="1">
    <citation type="submission" date="2017-12" db="EMBL/GenBank/DDBJ databases">
        <title>Isolation and characterization of an aerobic denitrifying Pseudomonas monteilii CY06 from aquaculture ponds.</title>
        <authorList>
            <person name="Ma Q."/>
            <person name="Cai Y."/>
            <person name="He Z."/>
        </authorList>
    </citation>
    <scope>NUCLEOTIDE SEQUENCE [LARGE SCALE GENOMIC DNA]</scope>
    <source>
        <strain evidence="2 3">CY06</strain>
    </source>
</reference>
<dbReference type="EMBL" id="PJCG01000061">
    <property type="protein sequence ID" value="PKI19379.1"/>
    <property type="molecule type" value="Genomic_DNA"/>
</dbReference>
<name>A0A2N1IMA0_9PSED</name>
<evidence type="ECO:0000256" key="1">
    <source>
        <dbReference type="SAM" id="Phobius"/>
    </source>
</evidence>
<sequence length="161" mass="18637">MIDLKDVNVSLSANAASFFFAFLAPGFLILFLLKPQLFILLDFWKLFILASAITAPPFLVTMLFAAAAYFNLLRSHPEHVDNWGGPREWYLRLAFNNAVSMFLIALLIWVFDFSVKGYVISGCVLTACNFLSEMYYFLRFIRDPENFDYGWFKSIRSLIER</sequence>
<keyword evidence="1" id="KW-1133">Transmembrane helix</keyword>
<proteinExistence type="predicted"/>
<protein>
    <submittedName>
        <fullName evidence="2">Uncharacterized protein</fullName>
    </submittedName>
</protein>
<feature type="transmembrane region" description="Helical" evidence="1">
    <location>
        <begin position="46"/>
        <end position="69"/>
    </location>
</feature>
<accession>A0A2N1IMA0</accession>
<evidence type="ECO:0000313" key="2">
    <source>
        <dbReference type="EMBL" id="PKI19379.1"/>
    </source>
</evidence>
<organism evidence="2 3">
    <name type="scientific">Pseudomonas monteilii</name>
    <dbReference type="NCBI Taxonomy" id="76759"/>
    <lineage>
        <taxon>Bacteria</taxon>
        <taxon>Pseudomonadati</taxon>
        <taxon>Pseudomonadota</taxon>
        <taxon>Gammaproteobacteria</taxon>
        <taxon>Pseudomonadales</taxon>
        <taxon>Pseudomonadaceae</taxon>
        <taxon>Pseudomonas</taxon>
    </lineage>
</organism>
<evidence type="ECO:0000313" key="3">
    <source>
        <dbReference type="Proteomes" id="UP000233399"/>
    </source>
</evidence>